<dbReference type="EMBL" id="VOSL01000144">
    <property type="protein sequence ID" value="TXD31866.1"/>
    <property type="molecule type" value="Genomic_DNA"/>
</dbReference>
<evidence type="ECO:0000259" key="10">
    <source>
        <dbReference type="PROSITE" id="PS51371"/>
    </source>
</evidence>
<keyword evidence="8" id="KW-0694">RNA-binding</keyword>
<comment type="similarity">
    <text evidence="2">Belongs to the tRNA nucleotidyltransferase/poly(A) polymerase family.</text>
</comment>
<dbReference type="InterPro" id="IPR003156">
    <property type="entry name" value="DHHA1_dom"/>
</dbReference>
<dbReference type="SUPFAM" id="SSF54631">
    <property type="entry name" value="CBS-domain pair"/>
    <property type="match status" value="1"/>
</dbReference>
<dbReference type="PROSITE" id="PS51371">
    <property type="entry name" value="CBS"/>
    <property type="match status" value="2"/>
</dbReference>
<evidence type="ECO:0000256" key="8">
    <source>
        <dbReference type="ARBA" id="ARBA00022884"/>
    </source>
</evidence>
<dbReference type="AlphaFoldDB" id="A0A5C6WTL7"/>
<evidence type="ECO:0000313" key="12">
    <source>
        <dbReference type="Proteomes" id="UP000321046"/>
    </source>
</evidence>
<keyword evidence="3" id="KW-0819">tRNA processing</keyword>
<keyword evidence="7" id="KW-0460">Magnesium</keyword>
<dbReference type="Proteomes" id="UP000321046">
    <property type="component" value="Unassembled WGS sequence"/>
</dbReference>
<dbReference type="Pfam" id="PF01368">
    <property type="entry name" value="DHH"/>
    <property type="match status" value="1"/>
</dbReference>
<reference evidence="11 12" key="1">
    <citation type="submission" date="2019-08" db="EMBL/GenBank/DDBJ databases">
        <title>Bradymonadales sp. TMQ2.</title>
        <authorList>
            <person name="Liang Q."/>
        </authorList>
    </citation>
    <scope>NUCLEOTIDE SEQUENCE [LARGE SCALE GENOMIC DNA]</scope>
    <source>
        <strain evidence="11 12">TMQ2</strain>
    </source>
</reference>
<dbReference type="InterPro" id="IPR046342">
    <property type="entry name" value="CBS_dom_sf"/>
</dbReference>
<dbReference type="SMART" id="SM00116">
    <property type="entry name" value="CBS"/>
    <property type="match status" value="2"/>
</dbReference>
<evidence type="ECO:0000256" key="5">
    <source>
        <dbReference type="ARBA" id="ARBA00022723"/>
    </source>
</evidence>
<evidence type="ECO:0000256" key="4">
    <source>
        <dbReference type="ARBA" id="ARBA00022695"/>
    </source>
</evidence>
<keyword evidence="4" id="KW-0548">Nucleotidyltransferase</keyword>
<evidence type="ECO:0000313" key="11">
    <source>
        <dbReference type="EMBL" id="TXD31866.1"/>
    </source>
</evidence>
<keyword evidence="5" id="KW-0479">Metal-binding</keyword>
<evidence type="ECO:0000256" key="6">
    <source>
        <dbReference type="ARBA" id="ARBA00022741"/>
    </source>
</evidence>
<proteinExistence type="inferred from homology"/>
<dbReference type="GO" id="GO:0008033">
    <property type="term" value="P:tRNA processing"/>
    <property type="evidence" value="ECO:0007669"/>
    <property type="project" value="UniProtKB-KW"/>
</dbReference>
<feature type="domain" description="CBS" evidence="10">
    <location>
        <begin position="360"/>
        <end position="416"/>
    </location>
</feature>
<dbReference type="SUPFAM" id="SSF64182">
    <property type="entry name" value="DHH phosphoesterases"/>
    <property type="match status" value="1"/>
</dbReference>
<evidence type="ECO:0000256" key="1">
    <source>
        <dbReference type="ARBA" id="ARBA00001946"/>
    </source>
</evidence>
<dbReference type="InterPro" id="IPR038763">
    <property type="entry name" value="DHH_sf"/>
</dbReference>
<dbReference type="Gene3D" id="3.90.1640.10">
    <property type="entry name" value="inorganic pyrophosphatase (n-terminal core)"/>
    <property type="match status" value="1"/>
</dbReference>
<feature type="domain" description="CBS" evidence="10">
    <location>
        <begin position="422"/>
        <end position="477"/>
    </location>
</feature>
<accession>A0A5C6WTL7</accession>
<keyword evidence="4" id="KW-0808">Transferase</keyword>
<dbReference type="GO" id="GO:0003723">
    <property type="term" value="F:RNA binding"/>
    <property type="evidence" value="ECO:0007669"/>
    <property type="project" value="UniProtKB-KW"/>
</dbReference>
<comment type="caution">
    <text evidence="11">The sequence shown here is derived from an EMBL/GenBank/DDBJ whole genome shotgun (WGS) entry which is preliminary data.</text>
</comment>
<dbReference type="GO" id="GO:0000166">
    <property type="term" value="F:nucleotide binding"/>
    <property type="evidence" value="ECO:0007669"/>
    <property type="project" value="UniProtKB-KW"/>
</dbReference>
<evidence type="ECO:0000256" key="2">
    <source>
        <dbReference type="ARBA" id="ARBA00007265"/>
    </source>
</evidence>
<protein>
    <submittedName>
        <fullName evidence="11">CBS domain-containing protein</fullName>
    </submittedName>
</protein>
<evidence type="ECO:0000256" key="7">
    <source>
        <dbReference type="ARBA" id="ARBA00022842"/>
    </source>
</evidence>
<comment type="cofactor">
    <cofactor evidence="1">
        <name>Mg(2+)</name>
        <dbReference type="ChEBI" id="CHEBI:18420"/>
    </cofactor>
</comment>
<dbReference type="CDD" id="cd04595">
    <property type="entry name" value="CBS_pair_DHH_polyA_Pol_assoc"/>
    <property type="match status" value="1"/>
</dbReference>
<dbReference type="Gene3D" id="3.10.310.30">
    <property type="match status" value="1"/>
</dbReference>
<dbReference type="InterPro" id="IPR000644">
    <property type="entry name" value="CBS_dom"/>
</dbReference>
<dbReference type="Gene3D" id="3.10.580.10">
    <property type="entry name" value="CBS-domain"/>
    <property type="match status" value="1"/>
</dbReference>
<dbReference type="InterPro" id="IPR052390">
    <property type="entry name" value="tRNA_nt/polyA_polymerase"/>
</dbReference>
<dbReference type="Pfam" id="PF02272">
    <property type="entry name" value="DHHA1"/>
    <property type="match status" value="1"/>
</dbReference>
<dbReference type="PANTHER" id="PTHR47788:SF1">
    <property type="entry name" value="A-ADDING TRNA NUCLEOTIDYLTRANSFERASE"/>
    <property type="match status" value="1"/>
</dbReference>
<dbReference type="PANTHER" id="PTHR47788">
    <property type="entry name" value="POLYA POLYMERASE"/>
    <property type="match status" value="1"/>
</dbReference>
<dbReference type="GO" id="GO:0016779">
    <property type="term" value="F:nucleotidyltransferase activity"/>
    <property type="evidence" value="ECO:0007669"/>
    <property type="project" value="UniProtKB-KW"/>
</dbReference>
<dbReference type="GO" id="GO:0046872">
    <property type="term" value="F:metal ion binding"/>
    <property type="evidence" value="ECO:0007669"/>
    <property type="project" value="UniProtKB-KW"/>
</dbReference>
<organism evidence="11 12">
    <name type="scientific">Lujinxingia vulgaris</name>
    <dbReference type="NCBI Taxonomy" id="2600176"/>
    <lineage>
        <taxon>Bacteria</taxon>
        <taxon>Deltaproteobacteria</taxon>
        <taxon>Bradymonadales</taxon>
        <taxon>Lujinxingiaceae</taxon>
        <taxon>Lujinxingia</taxon>
    </lineage>
</organism>
<evidence type="ECO:0000256" key="9">
    <source>
        <dbReference type="PROSITE-ProRule" id="PRU00703"/>
    </source>
</evidence>
<dbReference type="Pfam" id="PF00571">
    <property type="entry name" value="CBS"/>
    <property type="match status" value="2"/>
</dbReference>
<dbReference type="OrthoDB" id="9805698at2"/>
<keyword evidence="9" id="KW-0129">CBS domain</keyword>
<gene>
    <name evidence="11" type="ORF">FRC96_19740</name>
</gene>
<keyword evidence="6" id="KW-0547">Nucleotide-binding</keyword>
<evidence type="ECO:0000256" key="3">
    <source>
        <dbReference type="ARBA" id="ARBA00022694"/>
    </source>
</evidence>
<name>A0A5C6WTL7_9DELT</name>
<dbReference type="InterPro" id="IPR001667">
    <property type="entry name" value="DDH_dom"/>
</dbReference>
<sequence>MSEVLSTAIAFIIALLIGVGRLMWARLTLAERAHLETSYNLKGDFMRVVITHSNADFDALATLIAVTRLWPDVQACLAGPISPSVKRYLALHKDSLELVALEALEGETIDELIVVDTRARNRLKPYATLLEKAQRVVVFDHHAPSADDVVADEDVIEPVGACVTLICERLEEAGVSLSVGDATLMMLGLYADTGRLSFGNTSTRDILAAAYLRKQGARLEVVNRYLQQEFTADQQRLLVEVMGTAREVEREGLRLALASHVGEAYVKGAAVVVERVLQLTGVDALVLVAQQNGSKTVQVIARSNTRHLDVAALMGEFGGGGHPAAAAAKIKPGEASEVVPVIFEMLQSWPVDPLDVADVMSSPVQTVAHDTTLKEFRRCLERWGVHGMPVVRDGEVVGVVSGRDVEQAARRGDWEIPVAGFMSQRVISASPDEPLSEALKRMTEHDIGRLPVLDEGVLVGIISRSDALRRLYSEDAE</sequence>